<feature type="compositionally biased region" description="Basic residues" evidence="1">
    <location>
        <begin position="211"/>
        <end position="228"/>
    </location>
</feature>
<reference evidence="2 3" key="1">
    <citation type="submission" date="2019-03" db="EMBL/GenBank/DDBJ databases">
        <authorList>
            <consortium name="Pathogen Informatics"/>
        </authorList>
    </citation>
    <scope>NUCLEOTIDE SEQUENCE [LARGE SCALE GENOMIC DNA]</scope>
    <source>
        <strain evidence="2 3">NCTC12126</strain>
    </source>
</reference>
<sequence>MAWGRVFKITINCTTGESITITDAECDFSCVRDKDPQPNEAELTLWGITADTQNRIAVSGSTLSIAAGYQDEGLLTLFQGELISAMTVKPAEAYGLRIKMYESLIPFRASVTRRAFKKGQALGDAVKQVASDMGLACQVSKGAAALTLAKAVSGVALSRDVLNSLCKPVNAGWSIQYQTLQVSAGDSLVTGSAVFTPESGLIGTPALKLHTPRRHKSGQHPHKSKAKKVATYPWPPKNSHTDYTNGARRQIGTIEGINWRSVLRGGVEIGDKVQLESPSLGQGWWVTITKITHRFGTRDMSVWESQFEGVIE</sequence>
<name>A0A484XRG5_9ENTR</name>
<dbReference type="Proteomes" id="UP000351155">
    <property type="component" value="Unassembled WGS sequence"/>
</dbReference>
<organism evidence="2 3">
    <name type="scientific">Enterobacter cancerogenus</name>
    <dbReference type="NCBI Taxonomy" id="69218"/>
    <lineage>
        <taxon>Bacteria</taxon>
        <taxon>Pseudomonadati</taxon>
        <taxon>Pseudomonadota</taxon>
        <taxon>Gammaproteobacteria</taxon>
        <taxon>Enterobacterales</taxon>
        <taxon>Enterobacteriaceae</taxon>
        <taxon>Enterobacter</taxon>
        <taxon>Enterobacter cloacae complex</taxon>
    </lineage>
</organism>
<proteinExistence type="predicted"/>
<evidence type="ECO:0000313" key="3">
    <source>
        <dbReference type="Proteomes" id="UP000351155"/>
    </source>
</evidence>
<evidence type="ECO:0008006" key="4">
    <source>
        <dbReference type="Google" id="ProtNLM"/>
    </source>
</evidence>
<accession>A0A484XRG5</accession>
<feature type="region of interest" description="Disordered" evidence="1">
    <location>
        <begin position="211"/>
        <end position="244"/>
    </location>
</feature>
<protein>
    <recommendedName>
        <fullName evidence="4">Phage protein D</fullName>
    </recommendedName>
</protein>
<evidence type="ECO:0000256" key="1">
    <source>
        <dbReference type="SAM" id="MobiDB-lite"/>
    </source>
</evidence>
<dbReference type="EMBL" id="CAADIW010000021">
    <property type="protein sequence ID" value="VFS25976.1"/>
    <property type="molecule type" value="Genomic_DNA"/>
</dbReference>
<dbReference type="AlphaFoldDB" id="A0A484XRG5"/>
<evidence type="ECO:0000313" key="2">
    <source>
        <dbReference type="EMBL" id="VFS25976.1"/>
    </source>
</evidence>
<gene>
    <name evidence="2" type="ORF">NCTC12126_02384</name>
</gene>